<feature type="region of interest" description="Disordered" evidence="1">
    <location>
        <begin position="67"/>
        <end position="102"/>
    </location>
</feature>
<evidence type="ECO:0000313" key="3">
    <source>
        <dbReference type="Proteomes" id="UP000646523"/>
    </source>
</evidence>
<protein>
    <submittedName>
        <fullName evidence="2">Uncharacterized protein</fullName>
    </submittedName>
</protein>
<organism evidence="2 3">
    <name type="scientific">Nonomuraea cavernae</name>
    <dbReference type="NCBI Taxonomy" id="2045107"/>
    <lineage>
        <taxon>Bacteria</taxon>
        <taxon>Bacillati</taxon>
        <taxon>Actinomycetota</taxon>
        <taxon>Actinomycetes</taxon>
        <taxon>Streptosporangiales</taxon>
        <taxon>Streptosporangiaceae</taxon>
        <taxon>Nonomuraea</taxon>
    </lineage>
</organism>
<proteinExistence type="predicted"/>
<dbReference type="Proteomes" id="UP000646523">
    <property type="component" value="Unassembled WGS sequence"/>
</dbReference>
<reference evidence="2" key="2">
    <citation type="submission" date="2020-09" db="EMBL/GenBank/DDBJ databases">
        <authorList>
            <person name="Sun Q."/>
            <person name="Zhou Y."/>
        </authorList>
    </citation>
    <scope>NUCLEOTIDE SEQUENCE</scope>
    <source>
        <strain evidence="2">CGMCC 4.7368</strain>
    </source>
</reference>
<sequence>MTGRSTAMQPTDDEHQRFARYLQELADAGSQDEVDLVARVLRDPDTVMAQSAMVRHLDRRAAQLPADASFRLDRGHGHRDRGVGVPRSPPARMDGVEVDRRQ</sequence>
<dbReference type="AlphaFoldDB" id="A0A917Z0M4"/>
<keyword evidence="3" id="KW-1185">Reference proteome</keyword>
<evidence type="ECO:0000256" key="1">
    <source>
        <dbReference type="SAM" id="MobiDB-lite"/>
    </source>
</evidence>
<dbReference type="RefSeq" id="WP_225263335.1">
    <property type="nucleotide sequence ID" value="NZ_BMNH01000011.1"/>
</dbReference>
<evidence type="ECO:0000313" key="2">
    <source>
        <dbReference type="EMBL" id="GGO71810.1"/>
    </source>
</evidence>
<dbReference type="EMBL" id="BMNH01000011">
    <property type="protein sequence ID" value="GGO71810.1"/>
    <property type="molecule type" value="Genomic_DNA"/>
</dbReference>
<name>A0A917Z0M4_9ACTN</name>
<reference evidence="2" key="1">
    <citation type="journal article" date="2014" name="Int. J. Syst. Evol. Microbiol.">
        <title>Complete genome sequence of Corynebacterium casei LMG S-19264T (=DSM 44701T), isolated from a smear-ripened cheese.</title>
        <authorList>
            <consortium name="US DOE Joint Genome Institute (JGI-PGF)"/>
            <person name="Walter F."/>
            <person name="Albersmeier A."/>
            <person name="Kalinowski J."/>
            <person name="Ruckert C."/>
        </authorList>
    </citation>
    <scope>NUCLEOTIDE SEQUENCE</scope>
    <source>
        <strain evidence="2">CGMCC 4.7368</strain>
    </source>
</reference>
<comment type="caution">
    <text evidence="2">The sequence shown here is derived from an EMBL/GenBank/DDBJ whole genome shotgun (WGS) entry which is preliminary data.</text>
</comment>
<gene>
    <name evidence="2" type="ORF">GCM10012289_38360</name>
</gene>
<accession>A0A917Z0M4</accession>